<organism evidence="2 3">
    <name type="scientific">Gossypium arboreum</name>
    <name type="common">Tree cotton</name>
    <name type="synonym">Gossypium nanking</name>
    <dbReference type="NCBI Taxonomy" id="29729"/>
    <lineage>
        <taxon>Eukaryota</taxon>
        <taxon>Viridiplantae</taxon>
        <taxon>Streptophyta</taxon>
        <taxon>Embryophyta</taxon>
        <taxon>Tracheophyta</taxon>
        <taxon>Spermatophyta</taxon>
        <taxon>Magnoliopsida</taxon>
        <taxon>eudicotyledons</taxon>
        <taxon>Gunneridae</taxon>
        <taxon>Pentapetalae</taxon>
        <taxon>rosids</taxon>
        <taxon>malvids</taxon>
        <taxon>Malvales</taxon>
        <taxon>Malvaceae</taxon>
        <taxon>Malvoideae</taxon>
        <taxon>Gossypium</taxon>
    </lineage>
</organism>
<comment type="caution">
    <text evidence="2">The sequence shown here is derived from an EMBL/GenBank/DDBJ whole genome shotgun (WGS) entry which is preliminary data.</text>
</comment>
<evidence type="ECO:0000259" key="1">
    <source>
        <dbReference type="Pfam" id="PF13456"/>
    </source>
</evidence>
<sequence length="113" mass="12796">MKKATNVMELMGNYDIEFQEGDVEKIMKNGMSTIWCSKRDEERGELMLVHGLSIAWEKGLKKVVMECDSSQAVQLLKDGQAASDNLHWLEIYWNSADVVGIFALSISDVVRIK</sequence>
<evidence type="ECO:0000313" key="3">
    <source>
        <dbReference type="Proteomes" id="UP001358586"/>
    </source>
</evidence>
<dbReference type="InterPro" id="IPR002156">
    <property type="entry name" value="RNaseH_domain"/>
</dbReference>
<dbReference type="Pfam" id="PF13456">
    <property type="entry name" value="RVT_3"/>
    <property type="match status" value="1"/>
</dbReference>
<feature type="domain" description="RNase H type-1" evidence="1">
    <location>
        <begin position="48"/>
        <end position="95"/>
    </location>
</feature>
<gene>
    <name evidence="2" type="ORF">PVK06_030662</name>
</gene>
<protein>
    <recommendedName>
        <fullName evidence="1">RNase H type-1 domain-containing protein</fullName>
    </recommendedName>
</protein>
<dbReference type="EMBL" id="JARKNE010000009">
    <property type="protein sequence ID" value="KAK5803023.1"/>
    <property type="molecule type" value="Genomic_DNA"/>
</dbReference>
<keyword evidence="3" id="KW-1185">Reference proteome</keyword>
<dbReference type="Proteomes" id="UP001358586">
    <property type="component" value="Chromosome 9"/>
</dbReference>
<reference evidence="2 3" key="1">
    <citation type="submission" date="2023-03" db="EMBL/GenBank/DDBJ databases">
        <title>WGS of Gossypium arboreum.</title>
        <authorList>
            <person name="Yu D."/>
        </authorList>
    </citation>
    <scope>NUCLEOTIDE SEQUENCE [LARGE SCALE GENOMIC DNA]</scope>
    <source>
        <tissue evidence="2">Leaf</tissue>
    </source>
</reference>
<name>A0ABR0NNV2_GOSAR</name>
<evidence type="ECO:0000313" key="2">
    <source>
        <dbReference type="EMBL" id="KAK5803023.1"/>
    </source>
</evidence>
<proteinExistence type="predicted"/>
<accession>A0ABR0NNV2</accession>